<dbReference type="AlphaFoldDB" id="A0A1I6I689"/>
<dbReference type="Gene3D" id="2.60.40.10">
    <property type="entry name" value="Immunoglobulins"/>
    <property type="match status" value="3"/>
</dbReference>
<reference evidence="3" key="1">
    <citation type="submission" date="2016-10" db="EMBL/GenBank/DDBJ databases">
        <authorList>
            <person name="Varghese N."/>
            <person name="Submissions S."/>
        </authorList>
    </citation>
    <scope>NUCLEOTIDE SEQUENCE [LARGE SCALE GENOMIC DNA]</scope>
    <source>
        <strain evidence="3">DSM 19891</strain>
    </source>
</reference>
<dbReference type="STRING" id="440514.SAMN04488010_1190"/>
<feature type="domain" description="IPT/TIG" evidence="1">
    <location>
        <begin position="159"/>
        <end position="231"/>
    </location>
</feature>
<dbReference type="SUPFAM" id="SSF117281">
    <property type="entry name" value="Kelch motif"/>
    <property type="match status" value="1"/>
</dbReference>
<dbReference type="Proteomes" id="UP000199462">
    <property type="component" value="Unassembled WGS sequence"/>
</dbReference>
<keyword evidence="3" id="KW-1185">Reference proteome</keyword>
<proteinExistence type="predicted"/>
<dbReference type="SUPFAM" id="SSF81296">
    <property type="entry name" value="E set domains"/>
    <property type="match status" value="2"/>
</dbReference>
<dbReference type="CDD" id="cd00603">
    <property type="entry name" value="IPT_PCSR"/>
    <property type="match status" value="1"/>
</dbReference>
<feature type="domain" description="IPT/TIG" evidence="1">
    <location>
        <begin position="240"/>
        <end position="297"/>
    </location>
</feature>
<organism evidence="2 3">
    <name type="scientific">Maribacter stanieri</name>
    <dbReference type="NCBI Taxonomy" id="440514"/>
    <lineage>
        <taxon>Bacteria</taxon>
        <taxon>Pseudomonadati</taxon>
        <taxon>Bacteroidota</taxon>
        <taxon>Flavobacteriia</taxon>
        <taxon>Flavobacteriales</taxon>
        <taxon>Flavobacteriaceae</taxon>
        <taxon>Maribacter</taxon>
    </lineage>
</organism>
<dbReference type="InterPro" id="IPR014756">
    <property type="entry name" value="Ig_E-set"/>
</dbReference>
<dbReference type="InterPro" id="IPR002909">
    <property type="entry name" value="IPT_dom"/>
</dbReference>
<evidence type="ECO:0000259" key="1">
    <source>
        <dbReference type="Pfam" id="PF01833"/>
    </source>
</evidence>
<dbReference type="InterPro" id="IPR013783">
    <property type="entry name" value="Ig-like_fold"/>
</dbReference>
<gene>
    <name evidence="2" type="ORF">SAMN04488010_1190</name>
</gene>
<protein>
    <submittedName>
        <fullName evidence="2">IPT/TIG domain-containing protein</fullName>
    </submittedName>
</protein>
<dbReference type="Pfam" id="PF01833">
    <property type="entry name" value="TIG"/>
    <property type="match status" value="2"/>
</dbReference>
<sequence length="703" mass="81209">MIILFYELKFQTLPIKVKQYFILFICSFLLFSCTDDDSNEEVVQTEPDQEISEPLKVLNFELELEVFDEGGILLEASADELDATKITEYGFLISQFENLTFENSRIIESDGLDTNMFTQNVENDLDFNKEYYAVAYIKQAEKYAYTKAESFVSTGSKTPEIRAISQAHIGDTLEIRGVNFSALSNRIKVLFDEEQSVVLESSDTIIKCIVPETLKIFDPNVSVELFNKSTNFDNFSLYRPAIESISNTLVSIGDTLTVYGKHFDFQNQRNSVIIEERQAEILFSSRDSITFVLPQPLSFSNNSFILNSQLQNVASEISFTIKSPIINETPLSFRSFETIEIMGDEFSPNIEDNIVLFDGHEARILEATKTKLMVRVPIGPYDDKNPILQIKVMDQVYQFEEDLEFIDTWLLYKELPDSYFSHFIDNNNTAYVFTEDDTNSRFLVKTMDSDLNLLSSFNINYPRTSMRDEPYSILFNKDSNRVFFYFGEEEEHNFYELLMDTKMLVERANYPDTLRTGPAIFTIDGLIYMGLGNYYGSNPYGDYEAFSHFWTYNDQTDIWIRVADFPGNLNRRDSSVFVINNKGYVGNGATSTGHYDFWKFSPVANEWIRIDNFPDIRKNSASFEYNGNGYVIFGGWLSSLDDVFKYVPNIDDWLELEDINEFYFQDYGRAPEKSTALKFSNAIYLIVNKYPKDLCFKVDLGKL</sequence>
<accession>A0A1I6I689</accession>
<name>A0A1I6I689_9FLAO</name>
<dbReference type="EMBL" id="FOYX01000001">
    <property type="protein sequence ID" value="SFR62265.1"/>
    <property type="molecule type" value="Genomic_DNA"/>
</dbReference>
<dbReference type="InterPro" id="IPR015915">
    <property type="entry name" value="Kelch-typ_b-propeller"/>
</dbReference>
<evidence type="ECO:0000313" key="2">
    <source>
        <dbReference type="EMBL" id="SFR62265.1"/>
    </source>
</evidence>
<evidence type="ECO:0000313" key="3">
    <source>
        <dbReference type="Proteomes" id="UP000199462"/>
    </source>
</evidence>
<dbReference type="Gene3D" id="2.120.10.80">
    <property type="entry name" value="Kelch-type beta propeller"/>
    <property type="match status" value="1"/>
</dbReference>